<dbReference type="Ensembl" id="ENSCPGT00000008502.1">
    <property type="protein sequence ID" value="ENSCPGP00000007738.1"/>
    <property type="gene ID" value="ENSCPGG00000005529.1"/>
</dbReference>
<evidence type="ECO:0000256" key="4">
    <source>
        <dbReference type="ARBA" id="ARBA00023242"/>
    </source>
</evidence>
<keyword evidence="2" id="KW-0238">DNA-binding</keyword>
<dbReference type="Proteomes" id="UP000694419">
    <property type="component" value="Unplaced"/>
</dbReference>
<dbReference type="AlphaFoldDB" id="A0A8C3JHT8"/>
<dbReference type="GO" id="GO:0005634">
    <property type="term" value="C:nucleus"/>
    <property type="evidence" value="ECO:0007669"/>
    <property type="project" value="TreeGrafter"/>
</dbReference>
<reference evidence="5" key="1">
    <citation type="submission" date="2025-08" db="UniProtKB">
        <authorList>
            <consortium name="Ensembl"/>
        </authorList>
    </citation>
    <scope>IDENTIFICATION</scope>
</reference>
<organism evidence="5 6">
    <name type="scientific">Calidris pygmaea</name>
    <name type="common">Spoon-billed sandpiper</name>
    <dbReference type="NCBI Taxonomy" id="425635"/>
    <lineage>
        <taxon>Eukaryota</taxon>
        <taxon>Metazoa</taxon>
        <taxon>Chordata</taxon>
        <taxon>Craniata</taxon>
        <taxon>Vertebrata</taxon>
        <taxon>Euteleostomi</taxon>
        <taxon>Archelosauria</taxon>
        <taxon>Archosauria</taxon>
        <taxon>Dinosauria</taxon>
        <taxon>Saurischia</taxon>
        <taxon>Theropoda</taxon>
        <taxon>Coelurosauria</taxon>
        <taxon>Aves</taxon>
        <taxon>Neognathae</taxon>
        <taxon>Neoaves</taxon>
        <taxon>Charadriiformes</taxon>
        <taxon>Scolopacidae</taxon>
        <taxon>Calidris</taxon>
    </lineage>
</organism>
<evidence type="ECO:0000256" key="1">
    <source>
        <dbReference type="ARBA" id="ARBA00023015"/>
    </source>
</evidence>
<dbReference type="PANTHER" id="PTHR21545:SF14">
    <property type="entry name" value="LIGAND-DEPENDENT COREPRESSOR"/>
    <property type="match status" value="1"/>
</dbReference>
<reference evidence="5" key="2">
    <citation type="submission" date="2025-09" db="UniProtKB">
        <authorList>
            <consortium name="Ensembl"/>
        </authorList>
    </citation>
    <scope>IDENTIFICATION</scope>
</reference>
<keyword evidence="6" id="KW-1185">Reference proteome</keyword>
<evidence type="ECO:0000256" key="2">
    <source>
        <dbReference type="ARBA" id="ARBA00023125"/>
    </source>
</evidence>
<sequence>MRAAGGGGGWAWRGAGRRRLRGAARRRVGVARRGAPCGRQQCSIERRGVRHQLDSWRHKLIHCVGFESILEGLFGPGLLKDLSLFKGIQSLCLYLVLHF</sequence>
<dbReference type="PANTHER" id="PTHR21545">
    <property type="entry name" value="TRANSCRIPTION FACTOR MLR1/2"/>
    <property type="match status" value="1"/>
</dbReference>
<keyword evidence="1" id="KW-0805">Transcription regulation</keyword>
<dbReference type="GO" id="GO:0003677">
    <property type="term" value="F:DNA binding"/>
    <property type="evidence" value="ECO:0007669"/>
    <property type="project" value="UniProtKB-KW"/>
</dbReference>
<evidence type="ECO:0000313" key="5">
    <source>
        <dbReference type="Ensembl" id="ENSCPGP00000007738.1"/>
    </source>
</evidence>
<name>A0A8C3JHT8_9CHAR</name>
<protein>
    <submittedName>
        <fullName evidence="5">Uncharacterized protein</fullName>
    </submittedName>
</protein>
<keyword evidence="3" id="KW-0804">Transcription</keyword>
<evidence type="ECO:0000256" key="3">
    <source>
        <dbReference type="ARBA" id="ARBA00023163"/>
    </source>
</evidence>
<evidence type="ECO:0000313" key="6">
    <source>
        <dbReference type="Proteomes" id="UP000694419"/>
    </source>
</evidence>
<proteinExistence type="predicted"/>
<dbReference type="GO" id="GO:0006357">
    <property type="term" value="P:regulation of transcription by RNA polymerase II"/>
    <property type="evidence" value="ECO:0007669"/>
    <property type="project" value="TreeGrafter"/>
</dbReference>
<keyword evidence="4" id="KW-0539">Nucleus</keyword>
<accession>A0A8C3JHT8</accession>